<dbReference type="SMART" id="SM00248">
    <property type="entry name" value="ANK"/>
    <property type="match status" value="7"/>
</dbReference>
<dbReference type="PROSITE" id="PS50297">
    <property type="entry name" value="ANK_REP_REGION"/>
    <property type="match status" value="2"/>
</dbReference>
<feature type="repeat" description="ANK" evidence="3">
    <location>
        <begin position="961"/>
        <end position="993"/>
    </location>
</feature>
<protein>
    <recommendedName>
        <fullName evidence="5">Protein kinase domain-containing protein</fullName>
    </recommendedName>
</protein>
<dbReference type="Pfam" id="PF00069">
    <property type="entry name" value="Pkinase"/>
    <property type="match status" value="1"/>
</dbReference>
<evidence type="ECO:0000256" key="3">
    <source>
        <dbReference type="PROSITE-ProRule" id="PRU00023"/>
    </source>
</evidence>
<dbReference type="PANTHER" id="PTHR24126">
    <property type="entry name" value="ANKYRIN REPEAT, PH AND SEC7 DOMAIN CONTAINING PROTEIN SECG-RELATED"/>
    <property type="match status" value="1"/>
</dbReference>
<dbReference type="Pfam" id="PF00023">
    <property type="entry name" value="Ank"/>
    <property type="match status" value="2"/>
</dbReference>
<dbReference type="Proteomes" id="UP001172102">
    <property type="component" value="Unassembled WGS sequence"/>
</dbReference>
<evidence type="ECO:0000256" key="1">
    <source>
        <dbReference type="ARBA" id="ARBA00022737"/>
    </source>
</evidence>
<dbReference type="GO" id="GO:0004672">
    <property type="term" value="F:protein kinase activity"/>
    <property type="evidence" value="ECO:0007669"/>
    <property type="project" value="InterPro"/>
</dbReference>
<dbReference type="Gene3D" id="1.25.40.20">
    <property type="entry name" value="Ankyrin repeat-containing domain"/>
    <property type="match status" value="4"/>
</dbReference>
<keyword evidence="2 3" id="KW-0040">ANK repeat</keyword>
<dbReference type="InterPro" id="IPR002110">
    <property type="entry name" value="Ankyrin_rpt"/>
</dbReference>
<dbReference type="EMBL" id="JAUKUA010000002">
    <property type="protein sequence ID" value="KAK0726062.1"/>
    <property type="molecule type" value="Genomic_DNA"/>
</dbReference>
<dbReference type="SMART" id="SM00220">
    <property type="entry name" value="S_TKc"/>
    <property type="match status" value="1"/>
</dbReference>
<comment type="caution">
    <text evidence="6">The sequence shown here is derived from an EMBL/GenBank/DDBJ whole genome shotgun (WGS) entry which is preliminary data.</text>
</comment>
<dbReference type="SUPFAM" id="SSF48403">
    <property type="entry name" value="Ankyrin repeat"/>
    <property type="match status" value="1"/>
</dbReference>
<dbReference type="Gene3D" id="1.10.510.10">
    <property type="entry name" value="Transferase(Phosphotransferase) domain 1"/>
    <property type="match status" value="1"/>
</dbReference>
<evidence type="ECO:0000313" key="7">
    <source>
        <dbReference type="Proteomes" id="UP001172102"/>
    </source>
</evidence>
<dbReference type="Pfam" id="PF12796">
    <property type="entry name" value="Ank_2"/>
    <property type="match status" value="1"/>
</dbReference>
<organism evidence="6 7">
    <name type="scientific">Lasiosphaeris hirsuta</name>
    <dbReference type="NCBI Taxonomy" id="260670"/>
    <lineage>
        <taxon>Eukaryota</taxon>
        <taxon>Fungi</taxon>
        <taxon>Dikarya</taxon>
        <taxon>Ascomycota</taxon>
        <taxon>Pezizomycotina</taxon>
        <taxon>Sordariomycetes</taxon>
        <taxon>Sordariomycetidae</taxon>
        <taxon>Sordariales</taxon>
        <taxon>Lasiosphaeriaceae</taxon>
        <taxon>Lasiosphaeris</taxon>
    </lineage>
</organism>
<dbReference type="PROSITE" id="PS00108">
    <property type="entry name" value="PROTEIN_KINASE_ST"/>
    <property type="match status" value="1"/>
</dbReference>
<dbReference type="InterPro" id="IPR011009">
    <property type="entry name" value="Kinase-like_dom_sf"/>
</dbReference>
<gene>
    <name evidence="6" type="ORF">B0H67DRAFT_608086</name>
</gene>
<dbReference type="InterPro" id="IPR000719">
    <property type="entry name" value="Prot_kinase_dom"/>
</dbReference>
<dbReference type="InterPro" id="IPR036770">
    <property type="entry name" value="Ankyrin_rpt-contain_sf"/>
</dbReference>
<proteinExistence type="predicted"/>
<dbReference type="AlphaFoldDB" id="A0AA40B229"/>
<dbReference type="GO" id="GO:0005524">
    <property type="term" value="F:ATP binding"/>
    <property type="evidence" value="ECO:0007669"/>
    <property type="project" value="InterPro"/>
</dbReference>
<reference evidence="6" key="1">
    <citation type="submission" date="2023-06" db="EMBL/GenBank/DDBJ databases">
        <title>Genome-scale phylogeny and comparative genomics of the fungal order Sordariales.</title>
        <authorList>
            <consortium name="Lawrence Berkeley National Laboratory"/>
            <person name="Hensen N."/>
            <person name="Bonometti L."/>
            <person name="Westerberg I."/>
            <person name="Brannstrom I.O."/>
            <person name="Guillou S."/>
            <person name="Cros-Aarteil S."/>
            <person name="Calhoun S."/>
            <person name="Haridas S."/>
            <person name="Kuo A."/>
            <person name="Mondo S."/>
            <person name="Pangilinan J."/>
            <person name="Riley R."/>
            <person name="Labutti K."/>
            <person name="Andreopoulos B."/>
            <person name="Lipzen A."/>
            <person name="Chen C."/>
            <person name="Yanf M."/>
            <person name="Daum C."/>
            <person name="Ng V."/>
            <person name="Clum A."/>
            <person name="Steindorff A."/>
            <person name="Ohm R."/>
            <person name="Martin F."/>
            <person name="Silar P."/>
            <person name="Natvig D."/>
            <person name="Lalanne C."/>
            <person name="Gautier V."/>
            <person name="Ament-Velasquez S.L."/>
            <person name="Kruys A."/>
            <person name="Hutchinson M.I."/>
            <person name="Powell A.J."/>
            <person name="Barry K."/>
            <person name="Miller A.N."/>
            <person name="Grigoriev I.V."/>
            <person name="Debuchy R."/>
            <person name="Gladieux P."/>
            <person name="Thoren M.H."/>
            <person name="Johannesson H."/>
        </authorList>
    </citation>
    <scope>NUCLEOTIDE SEQUENCE</scope>
    <source>
        <strain evidence="6">SMH4607-1</strain>
    </source>
</reference>
<sequence length="1176" mass="128657">MLSSVVSFGRSVLALPGASDALGDVIQVPGLRTAGSRKQRSRTPPPGAQRFHRSTISSKAPTQRGARIQYDEVVLLQWLATQNELKAESPLDLGMFPITGKGRIFTVRRFPTGWGEDQAWLNFNAPAAAVKSLSAAPADTPDEEKSLQYRSIVQELRILLHGSLREHVNFVRIQSLGWEPDPYRPREFLPNLFVEFAKFGTMGTFLENFESTYAWKQRMILDVVEAVAALHACGIAHSDIKLDNILLFPCEDAKFPVVAKLSDFGFSVDLAEAAGLVGLTPVWAAPEVLHGEPDMDLAQADVYSLGFVIWAIAAAGATLFESSCSADPETSIETWTMWKDTNELVSMAVGQMHALEHLPHDTDVEEICLLLDATLQRDPAERRLQVVLNCLRGQCARESRYEPGAVPPVSIAPFDPNEISVPMPVFRTGWMTTRLRLQISRRLEAIAQAHPLPVPDRHCTHAAEEDISEWRVVKPPADRATGAAFLLGQLGMEGFPETCIETACYWLNMAAERGHMLSKTLVATFAHKFQLQDMAYKTRPWLRLAACHGSKPALRLLRQVDAALHSEAIRVYRGTFWASSYNIPADWMEKLAQPTDLDWLATRGSGVRLGDWDCSPLQCSAMLGAPLAVRAVLSAADPLDRKAMLDEQNSRGDTALVLACRSGHAAIARILLEAGASAQIGNVDGENGLHWLASLDDADVFDVTWALLAGGAELHKFAHPDGTFISPVASAFYHNVEPGTPLHRAVAVQSLAAIQALLQLGASTLIACDGWTPLSRAASLRRADIVKLLLDETPHSHDLNTLHRGSRSTLASALSYTAKLRLQYSSPQCDVGQALADVYSLLLQAGAKVSDDPGRPVARAIMLAEHAALDLLVRRDPKSLQPPQAHGGPITLPVLQAVLMEDVRALEIVIRAGASPFASVRFGSTGVKSALHHCRWHNDSAVTQKLLSCGLDPNEAGDPEASDTPLLYALVSGYLDLAGNLLDSGATLTKQNPGCIRGNVLGEFLYLVPNASHLRSLEWLVARPRTVFPLYTDPSKGLTVFHSICQHTQIRTKFLRASDFQAVFNLLRRVFPDPKVLDLQDANGYTALHYATANVNPTAVEALLQAGADPRIKCSAGRTELLGFQLWLFQGTTPLEIVEQDALFPIPDGFHLTVRDRAFWIAQRERVKMLLYSDRG</sequence>
<feature type="region of interest" description="Disordered" evidence="4">
    <location>
        <begin position="32"/>
        <end position="58"/>
    </location>
</feature>
<feature type="domain" description="Protein kinase" evidence="5">
    <location>
        <begin position="93"/>
        <end position="401"/>
    </location>
</feature>
<name>A0AA40B229_9PEZI</name>
<accession>A0AA40B229</accession>
<dbReference type="PANTHER" id="PTHR24126:SF14">
    <property type="entry name" value="ANK_REP_REGION DOMAIN-CONTAINING PROTEIN"/>
    <property type="match status" value="1"/>
</dbReference>
<dbReference type="SUPFAM" id="SSF56112">
    <property type="entry name" value="Protein kinase-like (PK-like)"/>
    <property type="match status" value="1"/>
</dbReference>
<feature type="repeat" description="ANK" evidence="3">
    <location>
        <begin position="1083"/>
        <end position="1115"/>
    </location>
</feature>
<feature type="repeat" description="ANK" evidence="3">
    <location>
        <begin position="651"/>
        <end position="683"/>
    </location>
</feature>
<evidence type="ECO:0000259" key="5">
    <source>
        <dbReference type="PROSITE" id="PS50011"/>
    </source>
</evidence>
<evidence type="ECO:0000313" key="6">
    <source>
        <dbReference type="EMBL" id="KAK0726062.1"/>
    </source>
</evidence>
<keyword evidence="7" id="KW-1185">Reference proteome</keyword>
<dbReference type="InterPro" id="IPR008271">
    <property type="entry name" value="Ser/Thr_kinase_AS"/>
</dbReference>
<evidence type="ECO:0000256" key="4">
    <source>
        <dbReference type="SAM" id="MobiDB-lite"/>
    </source>
</evidence>
<keyword evidence="1" id="KW-0677">Repeat</keyword>
<dbReference type="PROSITE" id="PS50088">
    <property type="entry name" value="ANK_REPEAT"/>
    <property type="match status" value="3"/>
</dbReference>
<evidence type="ECO:0000256" key="2">
    <source>
        <dbReference type="ARBA" id="ARBA00023043"/>
    </source>
</evidence>
<dbReference type="PROSITE" id="PS50011">
    <property type="entry name" value="PROTEIN_KINASE_DOM"/>
    <property type="match status" value="1"/>
</dbReference>
<dbReference type="CDD" id="cd00180">
    <property type="entry name" value="PKc"/>
    <property type="match status" value="1"/>
</dbReference>